<dbReference type="SUPFAM" id="SSF46785">
    <property type="entry name" value="Winged helix' DNA-binding domain"/>
    <property type="match status" value="1"/>
</dbReference>
<dbReference type="PANTHER" id="PTHR33221:SF15">
    <property type="entry name" value="HTH-TYPE TRANSCRIPTIONAL REGULATOR YWGB-RELATED"/>
    <property type="match status" value="1"/>
</dbReference>
<keyword evidence="4" id="KW-1185">Reference proteome</keyword>
<protein>
    <submittedName>
        <fullName evidence="1">Transcriptional regulator</fullName>
    </submittedName>
</protein>
<dbReference type="EMBL" id="MWWT01000009">
    <property type="protein sequence ID" value="OZG53029.1"/>
    <property type="molecule type" value="Genomic_DNA"/>
</dbReference>
<dbReference type="InterPro" id="IPR000944">
    <property type="entry name" value="Tscrpt_reg_Rrf2"/>
</dbReference>
<evidence type="ECO:0000313" key="4">
    <source>
        <dbReference type="Proteomes" id="UP000243657"/>
    </source>
</evidence>
<sequence>MQISSRFTVALHIFECVDHFSATQKVTSDFLAGSIGTNAVIIRKILGQLQKADLLTVARGTGGITVNRPLKDITFFDVYKAVDAVESGDLFRFHENPSPACPVGGNIHTLLDGKLDAIQTAMENQMREYTLADISEELKTILEERA</sequence>
<dbReference type="GO" id="GO:0003700">
    <property type="term" value="F:DNA-binding transcription factor activity"/>
    <property type="evidence" value="ECO:0007669"/>
    <property type="project" value="TreeGrafter"/>
</dbReference>
<dbReference type="Proteomes" id="UP000243657">
    <property type="component" value="Unassembled WGS sequence"/>
</dbReference>
<comment type="caution">
    <text evidence="1">The sequence shown here is derived from an EMBL/GenBank/DDBJ whole genome shotgun (WGS) entry which is preliminary data.</text>
</comment>
<dbReference type="GO" id="GO:0005829">
    <property type="term" value="C:cytosol"/>
    <property type="evidence" value="ECO:0007669"/>
    <property type="project" value="TreeGrafter"/>
</dbReference>
<evidence type="ECO:0000313" key="2">
    <source>
        <dbReference type="EMBL" id="OZG53029.1"/>
    </source>
</evidence>
<accession>A0A1Y2SVR2</accession>
<dbReference type="PROSITE" id="PS51197">
    <property type="entry name" value="HTH_RRF2_2"/>
    <property type="match status" value="1"/>
</dbReference>
<dbReference type="STRING" id="1160091.B9T39_06760"/>
<dbReference type="AlphaFoldDB" id="A0A1Y2SVR2"/>
<dbReference type="Pfam" id="PF02082">
    <property type="entry name" value="Rrf2"/>
    <property type="match status" value="1"/>
</dbReference>
<dbReference type="OrthoDB" id="9808360at2"/>
<dbReference type="RefSeq" id="WP_086107051.1">
    <property type="nucleotide sequence ID" value="NZ_JBHLWS010000008.1"/>
</dbReference>
<evidence type="ECO:0000313" key="3">
    <source>
        <dbReference type="Proteomes" id="UP000243540"/>
    </source>
</evidence>
<dbReference type="InterPro" id="IPR036390">
    <property type="entry name" value="WH_DNA-bd_sf"/>
</dbReference>
<gene>
    <name evidence="2" type="ORF">ALMA_1331</name>
    <name evidence="1" type="ORF">B9T39_06760</name>
</gene>
<reference evidence="1 3" key="2">
    <citation type="submission" date="2017-04" db="EMBL/GenBank/DDBJ databases">
        <title>Draft genome sequences of Alloscardovia macacae UMA81211 and UMA81212 isolated from the feces of a rhesus macaque (Macaca mulatta).</title>
        <authorList>
            <person name="Albert K."/>
            <person name="Sela D.A."/>
        </authorList>
    </citation>
    <scope>NUCLEOTIDE SEQUENCE [LARGE SCALE GENOMIC DNA]</scope>
    <source>
        <strain evidence="1 3">UMA81212</strain>
    </source>
</reference>
<dbReference type="Proteomes" id="UP000243540">
    <property type="component" value="Unassembled WGS sequence"/>
</dbReference>
<proteinExistence type="predicted"/>
<evidence type="ECO:0000313" key="1">
    <source>
        <dbReference type="EMBL" id="OTA28388.1"/>
    </source>
</evidence>
<dbReference type="InterPro" id="IPR036388">
    <property type="entry name" value="WH-like_DNA-bd_sf"/>
</dbReference>
<organism evidence="1 3">
    <name type="scientific">Alloscardovia macacae</name>
    <dbReference type="NCBI Taxonomy" id="1160091"/>
    <lineage>
        <taxon>Bacteria</taxon>
        <taxon>Bacillati</taxon>
        <taxon>Actinomycetota</taxon>
        <taxon>Actinomycetes</taxon>
        <taxon>Bifidobacteriales</taxon>
        <taxon>Bifidobacteriaceae</taxon>
        <taxon>Alloscardovia</taxon>
    </lineage>
</organism>
<dbReference type="EMBL" id="NEKC01000017">
    <property type="protein sequence ID" value="OTA28388.1"/>
    <property type="molecule type" value="Genomic_DNA"/>
</dbReference>
<name>A0A1Y2SVR2_9BIFI</name>
<dbReference type="PANTHER" id="PTHR33221">
    <property type="entry name" value="WINGED HELIX-TURN-HELIX TRANSCRIPTIONAL REGULATOR, RRF2 FAMILY"/>
    <property type="match status" value="1"/>
</dbReference>
<dbReference type="Gene3D" id="1.10.10.10">
    <property type="entry name" value="Winged helix-like DNA-binding domain superfamily/Winged helix DNA-binding domain"/>
    <property type="match status" value="1"/>
</dbReference>
<reference evidence="2 4" key="1">
    <citation type="journal article" date="2017" name="BMC Genomics">
        <title>Comparative genomic and phylogenomic analyses of the Bifidobacteriaceae family.</title>
        <authorList>
            <person name="Lugli G.A."/>
            <person name="Milani C."/>
            <person name="Turroni F."/>
            <person name="Duranti S."/>
            <person name="Mancabelli L."/>
            <person name="Mangifesta M."/>
            <person name="Ferrario C."/>
            <person name="Modesto M."/>
            <person name="Mattarelli P."/>
            <person name="Jiri K."/>
            <person name="van Sinderen D."/>
            <person name="Ventura M."/>
        </authorList>
    </citation>
    <scope>NUCLEOTIDE SEQUENCE [LARGE SCALE GENOMIC DNA]</scope>
    <source>
        <strain evidence="2 4">DSM 24762</strain>
    </source>
</reference>